<feature type="coiled-coil region" evidence="4">
    <location>
        <begin position="239"/>
        <end position="266"/>
    </location>
</feature>
<comment type="similarity">
    <text evidence="1">Belongs to the type-I restriction system S methylase family.</text>
</comment>
<gene>
    <name evidence="6" type="ORF">CGC50_06175</name>
</gene>
<dbReference type="SUPFAM" id="SSF116734">
    <property type="entry name" value="DNA methylase specificity domain"/>
    <property type="match status" value="2"/>
</dbReference>
<dbReference type="GO" id="GO:0009307">
    <property type="term" value="P:DNA restriction-modification system"/>
    <property type="evidence" value="ECO:0007669"/>
    <property type="project" value="UniProtKB-KW"/>
</dbReference>
<keyword evidence="6" id="KW-0378">Hydrolase</keyword>
<dbReference type="AlphaFoldDB" id="A0A250FS09"/>
<dbReference type="InterPro" id="IPR051212">
    <property type="entry name" value="Type-I_RE_S_subunit"/>
</dbReference>
<dbReference type="GO" id="GO:0004519">
    <property type="term" value="F:endonuclease activity"/>
    <property type="evidence" value="ECO:0007669"/>
    <property type="project" value="UniProtKB-KW"/>
</dbReference>
<keyword evidence="2" id="KW-0680">Restriction system</keyword>
<evidence type="ECO:0000256" key="2">
    <source>
        <dbReference type="ARBA" id="ARBA00022747"/>
    </source>
</evidence>
<sequence>MMNTKQIRQKILDLAIRGELVPQDPTDEPASVLLERIRAEKEQLIKDKKLKRDKKDNEPIDEVPFELPEGWEWCRLGEIAYIAAGSTPESSSFVDKGIPYLKVYNLRNQAIDFDYKPQYIKESIHNGILKRSKTEIGDLIMNIVGPPLGKLAIIPTSLPESNFNQAAVLIRPYLYKNIINKYLFYFLSEMSEINSISTKGSAGQINISLSQSKNMRVPFPPLAEQHRIVQKIEQLFTLVDTIETHKEQLKSDVKQARNQVLNYAIAGKLTHQDPNDEPAEALLKRIGKTTATDTPYEKLPKGWAWCRLGDITKTIATKPYQILQSEIEKNGDFPVISQSANYIEGFSSDETKVLKVEDFIIVFGDHTRVVKYIDFDFIVGADGVKVILPNNNLSKYLYYLILNASYKIENRGYSRHFQFLQKEFFPLPPLAEQHRIVQKIETYFSFLDTIEDSL</sequence>
<dbReference type="Proteomes" id="UP000217250">
    <property type="component" value="Chromosome"/>
</dbReference>
<dbReference type="Gene3D" id="3.90.220.20">
    <property type="entry name" value="DNA methylase specificity domains"/>
    <property type="match status" value="2"/>
</dbReference>
<keyword evidence="4" id="KW-0175">Coiled coil</keyword>
<evidence type="ECO:0000256" key="1">
    <source>
        <dbReference type="ARBA" id="ARBA00010923"/>
    </source>
</evidence>
<keyword evidence="6" id="KW-0255">Endonuclease</keyword>
<dbReference type="EMBL" id="CP022386">
    <property type="protein sequence ID" value="ATA86786.1"/>
    <property type="molecule type" value="Genomic_DNA"/>
</dbReference>
<proteinExistence type="inferred from homology"/>
<evidence type="ECO:0000313" key="7">
    <source>
        <dbReference type="Proteomes" id="UP000217250"/>
    </source>
</evidence>
<dbReference type="PANTHER" id="PTHR43140:SF1">
    <property type="entry name" value="TYPE I RESTRICTION ENZYME ECOKI SPECIFICITY SUBUNIT"/>
    <property type="match status" value="1"/>
</dbReference>
<evidence type="ECO:0000313" key="6">
    <source>
        <dbReference type="EMBL" id="ATA86786.1"/>
    </source>
</evidence>
<keyword evidence="3" id="KW-0238">DNA-binding</keyword>
<accession>A0A250FS09</accession>
<feature type="domain" description="Type I restriction modification DNA specificity" evidence="5">
    <location>
        <begin position="68"/>
        <end position="250"/>
    </location>
</feature>
<evidence type="ECO:0000259" key="5">
    <source>
        <dbReference type="Pfam" id="PF01420"/>
    </source>
</evidence>
<reference evidence="7" key="1">
    <citation type="submission" date="2017-06" db="EMBL/GenBank/DDBJ databases">
        <title>Capnocytophaga spp. assemblies.</title>
        <authorList>
            <person name="Gulvik C.A."/>
        </authorList>
    </citation>
    <scope>NUCLEOTIDE SEQUENCE [LARGE SCALE GENOMIC DNA]</scope>
    <source>
        <strain evidence="7">H1496</strain>
    </source>
</reference>
<evidence type="ECO:0000256" key="4">
    <source>
        <dbReference type="SAM" id="Coils"/>
    </source>
</evidence>
<dbReference type="Pfam" id="PF01420">
    <property type="entry name" value="Methylase_S"/>
    <property type="match status" value="2"/>
</dbReference>
<dbReference type="KEGG" id="cgh:CGC50_06175"/>
<name>A0A250FS09_9FLAO</name>
<dbReference type="InterPro" id="IPR000055">
    <property type="entry name" value="Restrct_endonuc_typeI_TRD"/>
</dbReference>
<dbReference type="GO" id="GO:0003677">
    <property type="term" value="F:DNA binding"/>
    <property type="evidence" value="ECO:0007669"/>
    <property type="project" value="UniProtKB-KW"/>
</dbReference>
<organism evidence="6 7">
    <name type="scientific">Capnocytophaga gingivalis</name>
    <dbReference type="NCBI Taxonomy" id="1017"/>
    <lineage>
        <taxon>Bacteria</taxon>
        <taxon>Pseudomonadati</taxon>
        <taxon>Bacteroidota</taxon>
        <taxon>Flavobacteriia</taxon>
        <taxon>Flavobacteriales</taxon>
        <taxon>Flavobacteriaceae</taxon>
        <taxon>Capnocytophaga</taxon>
    </lineage>
</organism>
<dbReference type="REBASE" id="218458">
    <property type="entry name" value="S2.CgiH1496ORF6185P"/>
</dbReference>
<feature type="domain" description="Type I restriction modification DNA specificity" evidence="5">
    <location>
        <begin position="300"/>
        <end position="449"/>
    </location>
</feature>
<keyword evidence="6" id="KW-0540">Nuclease</keyword>
<evidence type="ECO:0000256" key="3">
    <source>
        <dbReference type="ARBA" id="ARBA00023125"/>
    </source>
</evidence>
<dbReference type="OrthoDB" id="9816225at2"/>
<dbReference type="InterPro" id="IPR044946">
    <property type="entry name" value="Restrct_endonuc_typeI_TRD_sf"/>
</dbReference>
<dbReference type="CDD" id="cd17246">
    <property type="entry name" value="RMtype1_S_SonII-TRD2-CR2_like"/>
    <property type="match status" value="1"/>
</dbReference>
<dbReference type="PANTHER" id="PTHR43140">
    <property type="entry name" value="TYPE-1 RESTRICTION ENZYME ECOKI SPECIFICITY PROTEIN"/>
    <property type="match status" value="1"/>
</dbReference>
<protein>
    <submittedName>
        <fullName evidence="6">Type I restriction endonuclease</fullName>
    </submittedName>
</protein>